<dbReference type="PANTHER" id="PTHR43320:SF3">
    <property type="entry name" value="CARBOHYDRATE KINASE PFKB DOMAIN-CONTAINING PROTEIN"/>
    <property type="match status" value="1"/>
</dbReference>
<dbReference type="Gene3D" id="3.40.1190.20">
    <property type="match status" value="1"/>
</dbReference>
<name>A0A348WHJ2_9RHOB</name>
<evidence type="ECO:0000313" key="4">
    <source>
        <dbReference type="EMBL" id="HAR54004.1"/>
    </source>
</evidence>
<dbReference type="Gene3D" id="3.30.1110.10">
    <property type="match status" value="1"/>
</dbReference>
<dbReference type="Proteomes" id="UP000264719">
    <property type="component" value="Unassembled WGS sequence"/>
</dbReference>
<protein>
    <submittedName>
        <fullName evidence="4">Adenosine kinase</fullName>
    </submittedName>
</protein>
<evidence type="ECO:0000256" key="2">
    <source>
        <dbReference type="ARBA" id="ARBA00022679"/>
    </source>
</evidence>
<gene>
    <name evidence="4" type="ORF">DCS45_19315</name>
</gene>
<dbReference type="SUPFAM" id="SSF53613">
    <property type="entry name" value="Ribokinase-like"/>
    <property type="match status" value="1"/>
</dbReference>
<dbReference type="PANTHER" id="PTHR43320">
    <property type="entry name" value="SUGAR KINASE"/>
    <property type="match status" value="1"/>
</dbReference>
<proteinExistence type="inferred from homology"/>
<feature type="non-terminal residue" evidence="4">
    <location>
        <position position="118"/>
    </location>
</feature>
<evidence type="ECO:0000256" key="3">
    <source>
        <dbReference type="ARBA" id="ARBA00022777"/>
    </source>
</evidence>
<evidence type="ECO:0000256" key="1">
    <source>
        <dbReference type="ARBA" id="ARBA00010688"/>
    </source>
</evidence>
<dbReference type="InterPro" id="IPR052700">
    <property type="entry name" value="Carb_kinase_PfkB-like"/>
</dbReference>
<comment type="similarity">
    <text evidence="1">Belongs to the carbohydrate kinase PfkB family.</text>
</comment>
<dbReference type="InterPro" id="IPR029056">
    <property type="entry name" value="Ribokinase-like"/>
</dbReference>
<reference evidence="4 5" key="1">
    <citation type="journal article" date="2018" name="Nat. Biotechnol.">
        <title>A standardized bacterial taxonomy based on genome phylogeny substantially revises the tree of life.</title>
        <authorList>
            <person name="Parks D.H."/>
            <person name="Chuvochina M."/>
            <person name="Waite D.W."/>
            <person name="Rinke C."/>
            <person name="Skarshewski A."/>
            <person name="Chaumeil P.A."/>
            <person name="Hugenholtz P."/>
        </authorList>
    </citation>
    <scope>NUCLEOTIDE SEQUENCE [LARGE SCALE GENOMIC DNA]</scope>
    <source>
        <strain evidence="4">UBA9169</strain>
    </source>
</reference>
<comment type="caution">
    <text evidence="4">The sequence shown here is derived from an EMBL/GenBank/DDBJ whole genome shotgun (WGS) entry which is preliminary data.</text>
</comment>
<organism evidence="4 5">
    <name type="scientific">Roseovarius nubinhibens</name>
    <dbReference type="NCBI Taxonomy" id="314263"/>
    <lineage>
        <taxon>Bacteria</taxon>
        <taxon>Pseudomonadati</taxon>
        <taxon>Pseudomonadota</taxon>
        <taxon>Alphaproteobacteria</taxon>
        <taxon>Rhodobacterales</taxon>
        <taxon>Roseobacteraceae</taxon>
        <taxon>Roseovarius</taxon>
    </lineage>
</organism>
<keyword evidence="2" id="KW-0808">Transferase</keyword>
<accession>A0A348WHJ2</accession>
<evidence type="ECO:0000313" key="5">
    <source>
        <dbReference type="Proteomes" id="UP000264719"/>
    </source>
</evidence>
<dbReference type="GO" id="GO:0016301">
    <property type="term" value="F:kinase activity"/>
    <property type="evidence" value="ECO:0007669"/>
    <property type="project" value="UniProtKB-KW"/>
</dbReference>
<sequence length="118" mass="12279">MSTYQAVGIGNAVVDVISQCEDAFLQEMGIEKGVMTLIDQDRAEALYAAMQNRTQAPGGSVANTVAGMGALGLTTGFIGRVNDDALGRYYAKAMSDVGSHFVNAPVPGGDQTSSRSMI</sequence>
<keyword evidence="3 4" id="KW-0418">Kinase</keyword>
<dbReference type="AlphaFoldDB" id="A0A348WHJ2"/>
<dbReference type="EMBL" id="DMVW01000184">
    <property type="protein sequence ID" value="HAR54004.1"/>
    <property type="molecule type" value="Genomic_DNA"/>
</dbReference>